<evidence type="ECO:0000313" key="3">
    <source>
        <dbReference type="EMBL" id="CAE1171989.1"/>
    </source>
</evidence>
<dbReference type="EMBL" id="CAHIKZ030000395">
    <property type="protein sequence ID" value="CAE1171989.1"/>
    <property type="molecule type" value="Genomic_DNA"/>
</dbReference>
<protein>
    <submittedName>
        <fullName evidence="3">KCNQ5</fullName>
    </submittedName>
</protein>
<keyword evidence="2" id="KW-1133">Transmembrane helix</keyword>
<keyword evidence="2" id="KW-0812">Transmembrane</keyword>
<reference evidence="3" key="1">
    <citation type="submission" date="2021-01" db="EMBL/GenBank/DDBJ databases">
        <authorList>
            <person name="Li R."/>
            <person name="Bekaert M."/>
        </authorList>
    </citation>
    <scope>NUCLEOTIDE SEQUENCE</scope>
    <source>
        <strain evidence="3">Farmed</strain>
    </source>
</reference>
<proteinExistence type="predicted"/>
<evidence type="ECO:0000256" key="2">
    <source>
        <dbReference type="SAM" id="Phobius"/>
    </source>
</evidence>
<keyword evidence="2" id="KW-0472">Membrane</keyword>
<feature type="compositionally biased region" description="Basic residues" evidence="1">
    <location>
        <begin position="1"/>
        <end position="10"/>
    </location>
</feature>
<feature type="region of interest" description="Disordered" evidence="1">
    <location>
        <begin position="1"/>
        <end position="20"/>
    </location>
</feature>
<dbReference type="Proteomes" id="UP000597762">
    <property type="component" value="Unassembled WGS sequence"/>
</dbReference>
<sequence length="157" mass="18050">MSIATWKRHMTPCPSPSTEPRWKNNTSFVSRFSTRRRDRSSQVTNNVQSPMVPRQIRKAFMAGDEEISESLNRSQLSLSVGDQDHVSVRKESSISSVYTKESEACSILYPTHFFITSIFLSPLLFFFSLLFKISLSIFLFLFLLFSLFNLSSSLYIP</sequence>
<evidence type="ECO:0000256" key="1">
    <source>
        <dbReference type="SAM" id="MobiDB-lite"/>
    </source>
</evidence>
<keyword evidence="4" id="KW-1185">Reference proteome</keyword>
<gene>
    <name evidence="3" type="ORF">SPHA_11853</name>
</gene>
<feature type="transmembrane region" description="Helical" evidence="2">
    <location>
        <begin position="137"/>
        <end position="156"/>
    </location>
</feature>
<accession>A0A812B7I3</accession>
<comment type="caution">
    <text evidence="3">The sequence shown here is derived from an EMBL/GenBank/DDBJ whole genome shotgun (WGS) entry which is preliminary data.</text>
</comment>
<organism evidence="3 4">
    <name type="scientific">Acanthosepion pharaonis</name>
    <name type="common">Pharaoh cuttlefish</name>
    <name type="synonym">Sepia pharaonis</name>
    <dbReference type="NCBI Taxonomy" id="158019"/>
    <lineage>
        <taxon>Eukaryota</taxon>
        <taxon>Metazoa</taxon>
        <taxon>Spiralia</taxon>
        <taxon>Lophotrochozoa</taxon>
        <taxon>Mollusca</taxon>
        <taxon>Cephalopoda</taxon>
        <taxon>Coleoidea</taxon>
        <taxon>Decapodiformes</taxon>
        <taxon>Sepiida</taxon>
        <taxon>Sepiina</taxon>
        <taxon>Sepiidae</taxon>
        <taxon>Acanthosepion</taxon>
    </lineage>
</organism>
<feature type="transmembrane region" description="Helical" evidence="2">
    <location>
        <begin position="107"/>
        <end position="131"/>
    </location>
</feature>
<dbReference type="AlphaFoldDB" id="A0A812B7I3"/>
<name>A0A812B7I3_ACAPH</name>
<evidence type="ECO:0000313" key="4">
    <source>
        <dbReference type="Proteomes" id="UP000597762"/>
    </source>
</evidence>